<accession>A0ABW2I4D3</accession>
<evidence type="ECO:0000313" key="3">
    <source>
        <dbReference type="Proteomes" id="UP001596548"/>
    </source>
</evidence>
<dbReference type="SUPFAM" id="SSF109604">
    <property type="entry name" value="HD-domain/PDEase-like"/>
    <property type="match status" value="1"/>
</dbReference>
<name>A0ABW2I4D3_9ACTN</name>
<keyword evidence="3" id="KW-1185">Reference proteome</keyword>
<dbReference type="RefSeq" id="WP_378977214.1">
    <property type="nucleotide sequence ID" value="NZ_JBHTBJ010000057.1"/>
</dbReference>
<organism evidence="2 3">
    <name type="scientific">Paractinoplanes rhizophilus</name>
    <dbReference type="NCBI Taxonomy" id="1416877"/>
    <lineage>
        <taxon>Bacteria</taxon>
        <taxon>Bacillati</taxon>
        <taxon>Actinomycetota</taxon>
        <taxon>Actinomycetes</taxon>
        <taxon>Micromonosporales</taxon>
        <taxon>Micromonosporaceae</taxon>
        <taxon>Paractinoplanes</taxon>
    </lineage>
</organism>
<dbReference type="InterPro" id="IPR006674">
    <property type="entry name" value="HD_domain"/>
</dbReference>
<dbReference type="EMBL" id="JBHTBJ010000057">
    <property type="protein sequence ID" value="MFC7279669.1"/>
    <property type="molecule type" value="Genomic_DNA"/>
</dbReference>
<gene>
    <name evidence="2" type="ORF">ACFQS1_37405</name>
</gene>
<proteinExistence type="predicted"/>
<dbReference type="Gene3D" id="1.10.3210.10">
    <property type="entry name" value="Hypothetical protein af1432"/>
    <property type="match status" value="1"/>
</dbReference>
<protein>
    <submittedName>
        <fullName evidence="2">HD domain-containing protein</fullName>
    </submittedName>
</protein>
<reference evidence="3" key="1">
    <citation type="journal article" date="2019" name="Int. J. Syst. Evol. Microbiol.">
        <title>The Global Catalogue of Microorganisms (GCM) 10K type strain sequencing project: providing services to taxonomists for standard genome sequencing and annotation.</title>
        <authorList>
            <consortium name="The Broad Institute Genomics Platform"/>
            <consortium name="The Broad Institute Genome Sequencing Center for Infectious Disease"/>
            <person name="Wu L."/>
            <person name="Ma J."/>
        </authorList>
    </citation>
    <scope>NUCLEOTIDE SEQUENCE [LARGE SCALE GENOMIC DNA]</scope>
    <source>
        <strain evidence="3">XZYJT-10</strain>
    </source>
</reference>
<dbReference type="Proteomes" id="UP001596548">
    <property type="component" value="Unassembled WGS sequence"/>
</dbReference>
<evidence type="ECO:0000259" key="1">
    <source>
        <dbReference type="Pfam" id="PF01966"/>
    </source>
</evidence>
<sequence>MLLERALTDPAVRPLPSPAADLLRGLDAPPRLAAHLRAVHDVAVDLTDWLAAHYPAVPFDRNAVLFGAATHDIGKTLHLAELSAPGSQHEPAGRDLLLSFGVPPELARFAATHASWHDLGIEPEDLLVSLADKIWKAKRVPDLEQLVVIRLAAAGAIEPWEAFLALDECLDRLAAGADDRLAFQNTYPVAHA</sequence>
<feature type="domain" description="HD" evidence="1">
    <location>
        <begin position="35"/>
        <end position="134"/>
    </location>
</feature>
<evidence type="ECO:0000313" key="2">
    <source>
        <dbReference type="EMBL" id="MFC7279669.1"/>
    </source>
</evidence>
<dbReference type="Pfam" id="PF01966">
    <property type="entry name" value="HD"/>
    <property type="match status" value="1"/>
</dbReference>
<comment type="caution">
    <text evidence="2">The sequence shown here is derived from an EMBL/GenBank/DDBJ whole genome shotgun (WGS) entry which is preliminary data.</text>
</comment>